<protein>
    <submittedName>
        <fullName evidence="2">Uncharacterized protein</fullName>
    </submittedName>
</protein>
<keyword evidence="3" id="KW-1185">Reference proteome</keyword>
<sequence>MRIRPLPGADERKTMKKLIVIALIGAVAFVILKKKGFIGAN</sequence>
<reference evidence="2 3" key="1">
    <citation type="submission" date="2016-10" db="EMBL/GenBank/DDBJ databases">
        <title>Genome sequence of Rothia aeria strain JCM11412.</title>
        <authorList>
            <person name="Nambu T."/>
        </authorList>
    </citation>
    <scope>NUCLEOTIDE SEQUENCE [LARGE SCALE GENOMIC DNA]</scope>
    <source>
        <strain evidence="2 3">JCM 11412</strain>
    </source>
</reference>
<keyword evidence="1" id="KW-0812">Transmembrane</keyword>
<dbReference type="GeneID" id="93862898"/>
<name>A0A2Z5R2G3_9MICC</name>
<evidence type="ECO:0000313" key="2">
    <source>
        <dbReference type="EMBL" id="BAV88714.1"/>
    </source>
</evidence>
<dbReference type="AlphaFoldDB" id="A0A2Z5R2G3"/>
<dbReference type="KEGG" id="raj:RA11412_2415"/>
<keyword evidence="1" id="KW-1133">Transmembrane helix</keyword>
<evidence type="ECO:0000256" key="1">
    <source>
        <dbReference type="SAM" id="Phobius"/>
    </source>
</evidence>
<accession>A0A2Z5R2G3</accession>
<evidence type="ECO:0000313" key="3">
    <source>
        <dbReference type="Proteomes" id="UP000250241"/>
    </source>
</evidence>
<dbReference type="Proteomes" id="UP000250241">
    <property type="component" value="Chromosome"/>
</dbReference>
<organism evidence="2 3">
    <name type="scientific">Rothia aeria</name>
    <dbReference type="NCBI Taxonomy" id="172042"/>
    <lineage>
        <taxon>Bacteria</taxon>
        <taxon>Bacillati</taxon>
        <taxon>Actinomycetota</taxon>
        <taxon>Actinomycetes</taxon>
        <taxon>Micrococcales</taxon>
        <taxon>Micrococcaceae</taxon>
        <taxon>Rothia</taxon>
    </lineage>
</organism>
<keyword evidence="1" id="KW-0472">Membrane</keyword>
<gene>
    <name evidence="2" type="ORF">RA11412_2415</name>
</gene>
<proteinExistence type="predicted"/>
<feature type="transmembrane region" description="Helical" evidence="1">
    <location>
        <begin position="15"/>
        <end position="32"/>
    </location>
</feature>
<dbReference type="RefSeq" id="WP_255406301.1">
    <property type="nucleotide sequence ID" value="NZ_CAKASD010000038.1"/>
</dbReference>
<dbReference type="EMBL" id="AP017895">
    <property type="protein sequence ID" value="BAV88714.1"/>
    <property type="molecule type" value="Genomic_DNA"/>
</dbReference>